<feature type="transmembrane region" description="Helical" evidence="2">
    <location>
        <begin position="104"/>
        <end position="127"/>
    </location>
</feature>
<dbReference type="InterPro" id="IPR011701">
    <property type="entry name" value="MFS"/>
</dbReference>
<dbReference type="EMBL" id="JXAK01000090">
    <property type="protein sequence ID" value="KIL37881.1"/>
    <property type="molecule type" value="Genomic_DNA"/>
</dbReference>
<feature type="transmembrane region" description="Helical" evidence="2">
    <location>
        <begin position="139"/>
        <end position="162"/>
    </location>
</feature>
<dbReference type="PANTHER" id="PTHR23526:SF2">
    <property type="entry name" value="MAJOR FACILITATOR SUPERFAMILY (MFS) PROFILE DOMAIN-CONTAINING PROTEIN"/>
    <property type="match status" value="1"/>
</dbReference>
<feature type="transmembrane region" description="Helical" evidence="2">
    <location>
        <begin position="282"/>
        <end position="299"/>
    </location>
</feature>
<sequence length="406" mass="44951">MEEAERKGKFTPQTILLLVVNGLFAAANALSGTFVGVYLWKAKSNFAMIGFFTLCIYVAMALTFWLAGKWVKEYNKMYALRLGVAVSATFYLLVLLFGTRAVSYIWLLGTVQGMAAGFFWLAYNVVYFEVTGPKTRDRFNGWAGVLGSSAGMTAPWISGLVIVHMPGMTGYRTIFSVSLGIFLIGVIASFFLRNRKVQDDYAWGYMVTCLRQKQTPWHTVAAALVAQGFREGVFGFIIGLLVYISTADESKLGSFALITSAVSFASYWLVGKLLKPRLRKWGMLAGVLAMTLVIVPFFWQMSYLTLLVFGIGTALFFPMYSIPMTSSVFDLIGQSAESARRRVELIVMRELALSAGRVMGTSLFVAVTFWSKSPPVFTTLLLVIGASPLLSWWFMRGQFIAKAKSA</sequence>
<protein>
    <submittedName>
        <fullName evidence="3">MFS transporter</fullName>
    </submittedName>
</protein>
<keyword evidence="2" id="KW-1133">Transmembrane helix</keyword>
<comment type="caution">
    <text evidence="3">The sequence shown here is derived from an EMBL/GenBank/DDBJ whole genome shotgun (WGS) entry which is preliminary data.</text>
</comment>
<evidence type="ECO:0000256" key="1">
    <source>
        <dbReference type="ARBA" id="ARBA00004651"/>
    </source>
</evidence>
<proteinExistence type="predicted"/>
<feature type="transmembrane region" description="Helical" evidence="2">
    <location>
        <begin position="15"/>
        <end position="40"/>
    </location>
</feature>
<reference evidence="3 4" key="1">
    <citation type="submission" date="2014-12" db="EMBL/GenBank/DDBJ databases">
        <title>Draft genome sequence of Paenibacillus kamchatkensis strain B-2647.</title>
        <authorList>
            <person name="Karlyshev A.V."/>
            <person name="Kudryashova E.B."/>
        </authorList>
    </citation>
    <scope>NUCLEOTIDE SEQUENCE [LARGE SCALE GENOMIC DNA]</scope>
    <source>
        <strain evidence="3 4">VKM B-2647</strain>
    </source>
</reference>
<organism evidence="3 4">
    <name type="scientific">Gordoniibacillus kamchatkensis</name>
    <dbReference type="NCBI Taxonomy" id="1590651"/>
    <lineage>
        <taxon>Bacteria</taxon>
        <taxon>Bacillati</taxon>
        <taxon>Bacillota</taxon>
        <taxon>Bacilli</taxon>
        <taxon>Bacillales</taxon>
        <taxon>Paenibacillaceae</taxon>
        <taxon>Gordoniibacillus</taxon>
    </lineage>
</organism>
<keyword evidence="2" id="KW-0472">Membrane</keyword>
<dbReference type="InterPro" id="IPR036259">
    <property type="entry name" value="MFS_trans_sf"/>
</dbReference>
<dbReference type="Pfam" id="PF07690">
    <property type="entry name" value="MFS_1"/>
    <property type="match status" value="1"/>
</dbReference>
<feature type="transmembrane region" description="Helical" evidence="2">
    <location>
        <begin position="252"/>
        <end position="270"/>
    </location>
</feature>
<dbReference type="SUPFAM" id="SSF103473">
    <property type="entry name" value="MFS general substrate transporter"/>
    <property type="match status" value="1"/>
</dbReference>
<dbReference type="PANTHER" id="PTHR23526">
    <property type="entry name" value="INTEGRAL MEMBRANE TRANSPORT PROTEIN-RELATED"/>
    <property type="match status" value="1"/>
</dbReference>
<feature type="transmembrane region" description="Helical" evidence="2">
    <location>
        <begin position="305"/>
        <end position="331"/>
    </location>
</feature>
<feature type="transmembrane region" description="Helical" evidence="2">
    <location>
        <begin position="376"/>
        <end position="395"/>
    </location>
</feature>
<keyword evidence="4" id="KW-1185">Reference proteome</keyword>
<feature type="transmembrane region" description="Helical" evidence="2">
    <location>
        <begin position="78"/>
        <end position="98"/>
    </location>
</feature>
<dbReference type="Gene3D" id="1.20.1250.20">
    <property type="entry name" value="MFS general substrate transporter like domains"/>
    <property type="match status" value="1"/>
</dbReference>
<feature type="transmembrane region" description="Helical" evidence="2">
    <location>
        <begin position="220"/>
        <end position="246"/>
    </location>
</feature>
<feature type="transmembrane region" description="Helical" evidence="2">
    <location>
        <begin position="351"/>
        <end position="370"/>
    </location>
</feature>
<keyword evidence="2" id="KW-0812">Transmembrane</keyword>
<accession>A0ABR5AA76</accession>
<comment type="subcellular location">
    <subcellularLocation>
        <location evidence="1">Cell membrane</location>
        <topology evidence="1">Multi-pass membrane protein</topology>
    </subcellularLocation>
</comment>
<dbReference type="InterPro" id="IPR052528">
    <property type="entry name" value="Sugar_transport-like"/>
</dbReference>
<dbReference type="Proteomes" id="UP000031967">
    <property type="component" value="Unassembled WGS sequence"/>
</dbReference>
<name>A0ABR5AA76_9BACL</name>
<evidence type="ECO:0000313" key="4">
    <source>
        <dbReference type="Proteomes" id="UP000031967"/>
    </source>
</evidence>
<feature type="transmembrane region" description="Helical" evidence="2">
    <location>
        <begin position="174"/>
        <end position="192"/>
    </location>
</feature>
<evidence type="ECO:0000313" key="3">
    <source>
        <dbReference type="EMBL" id="KIL37881.1"/>
    </source>
</evidence>
<feature type="transmembrane region" description="Helical" evidence="2">
    <location>
        <begin position="46"/>
        <end position="66"/>
    </location>
</feature>
<evidence type="ECO:0000256" key="2">
    <source>
        <dbReference type="SAM" id="Phobius"/>
    </source>
</evidence>
<gene>
    <name evidence="3" type="ORF">SD70_30145</name>
</gene>